<dbReference type="CDD" id="cd02513">
    <property type="entry name" value="CMP-NeuAc_Synthase"/>
    <property type="match status" value="1"/>
</dbReference>
<keyword evidence="1" id="KW-0548">Nucleotidyltransferase</keyword>
<protein>
    <submittedName>
        <fullName evidence="1">Pseudaminic acid cytidylyltransferase</fullName>
    </submittedName>
</protein>
<dbReference type="SUPFAM" id="SSF53448">
    <property type="entry name" value="Nucleotide-diphospho-sugar transferases"/>
    <property type="match status" value="1"/>
</dbReference>
<gene>
    <name evidence="1" type="ORF">A9308_09575</name>
</gene>
<dbReference type="InterPro" id="IPR029044">
    <property type="entry name" value="Nucleotide-diphossugar_trans"/>
</dbReference>
<proteinExistence type="predicted"/>
<dbReference type="PANTHER" id="PTHR21485">
    <property type="entry name" value="HAD SUPERFAMILY MEMBERS CMAS AND KDSC"/>
    <property type="match status" value="1"/>
</dbReference>
<dbReference type="OrthoDB" id="9805604at2"/>
<dbReference type="InterPro" id="IPR050793">
    <property type="entry name" value="CMP-NeuNAc_synthase"/>
</dbReference>
<reference evidence="1 2" key="1">
    <citation type="submission" date="2016-06" db="EMBL/GenBank/DDBJ databases">
        <title>Draft genome of Moraxella atlantae CCUG 66109.</title>
        <authorList>
            <person name="Salva-Serra F."/>
            <person name="Engstrom-Jakobsson H."/>
            <person name="Thorell K."/>
            <person name="Gonzales-Siles L."/>
            <person name="Karlsson R."/>
            <person name="Boulund F."/>
            <person name="Engstrand L."/>
            <person name="Kristiansson E."/>
            <person name="Moore E."/>
        </authorList>
    </citation>
    <scope>NUCLEOTIDE SEQUENCE [LARGE SCALE GENOMIC DNA]</scope>
    <source>
        <strain evidence="1 2">CCUG 66109</strain>
    </source>
</reference>
<keyword evidence="1" id="KW-0808">Transferase</keyword>
<dbReference type="AlphaFoldDB" id="A0A1B8Q9R7"/>
<evidence type="ECO:0000313" key="1">
    <source>
        <dbReference type="EMBL" id="OBX75860.1"/>
    </source>
</evidence>
<comment type="caution">
    <text evidence="1">The sequence shown here is derived from an EMBL/GenBank/DDBJ whole genome shotgun (WGS) entry which is preliminary data.</text>
</comment>
<dbReference type="GO" id="GO:0008781">
    <property type="term" value="F:N-acylneuraminate cytidylyltransferase activity"/>
    <property type="evidence" value="ECO:0007669"/>
    <property type="project" value="TreeGrafter"/>
</dbReference>
<sequence length="231" mass="25492">MNSCIIPARGGSKRIPHKNSKDFCGKPMLAHAIATAQASQLFDQIYVSTDDAAIADIAHAHGAQVVVRPAKLADDYATTVAVIRHAIAELGLSATTNVCCLYPCTPLLPVSVLAQSLSNWQQSDSLYCLPVLAFDANILRALQLNHEHQLASVFSQYEQSRTQDLPQAYHDAGQFYWGKAATWLTEASIHNHAIGFVLPKYSVVDIDEEADWQFAEMVYRLRHGADDARYH</sequence>
<dbReference type="Proteomes" id="UP000092508">
    <property type="component" value="Unassembled WGS sequence"/>
</dbReference>
<dbReference type="InterPro" id="IPR003329">
    <property type="entry name" value="Cytidylyl_trans"/>
</dbReference>
<dbReference type="InterPro" id="IPR020039">
    <property type="entry name" value="PseF"/>
</dbReference>
<name>A0A1B8Q9R7_9GAMM</name>
<dbReference type="NCBIfam" id="TIGR03584">
    <property type="entry name" value="PseF"/>
    <property type="match status" value="1"/>
</dbReference>
<dbReference type="Pfam" id="PF02348">
    <property type="entry name" value="CTP_transf_3"/>
    <property type="match status" value="1"/>
</dbReference>
<dbReference type="STRING" id="34059.A9308_09575"/>
<dbReference type="EMBL" id="LZMZ01000037">
    <property type="protein sequence ID" value="OBX75860.1"/>
    <property type="molecule type" value="Genomic_DNA"/>
</dbReference>
<dbReference type="PANTHER" id="PTHR21485:SF6">
    <property type="entry name" value="N-ACYLNEURAMINATE CYTIDYLYLTRANSFERASE-RELATED"/>
    <property type="match status" value="1"/>
</dbReference>
<organism evidence="1 2">
    <name type="scientific">Faucicola atlantae</name>
    <dbReference type="NCBI Taxonomy" id="34059"/>
    <lineage>
        <taxon>Bacteria</taxon>
        <taxon>Pseudomonadati</taxon>
        <taxon>Pseudomonadota</taxon>
        <taxon>Gammaproteobacteria</taxon>
        <taxon>Moraxellales</taxon>
        <taxon>Moraxellaceae</taxon>
        <taxon>Faucicola</taxon>
    </lineage>
</organism>
<dbReference type="RefSeq" id="WP_067238173.1">
    <property type="nucleotide sequence ID" value="NZ_LZMZ01000037.1"/>
</dbReference>
<evidence type="ECO:0000313" key="2">
    <source>
        <dbReference type="Proteomes" id="UP000092508"/>
    </source>
</evidence>
<dbReference type="Gene3D" id="3.90.550.10">
    <property type="entry name" value="Spore Coat Polysaccharide Biosynthesis Protein SpsA, Chain A"/>
    <property type="match status" value="1"/>
</dbReference>
<accession>A0A1B8Q9R7</accession>